<evidence type="ECO:0000313" key="8">
    <source>
        <dbReference type="EMBL" id="TXE09980.1"/>
    </source>
</evidence>
<keyword evidence="9" id="KW-1185">Reference proteome</keyword>
<dbReference type="GO" id="GO:0008198">
    <property type="term" value="F:ferrous iron binding"/>
    <property type="evidence" value="ECO:0007669"/>
    <property type="project" value="TreeGrafter"/>
</dbReference>
<dbReference type="GO" id="GO:0031418">
    <property type="term" value="F:L-ascorbic acid binding"/>
    <property type="evidence" value="ECO:0007669"/>
    <property type="project" value="UniProtKB-KW"/>
</dbReference>
<dbReference type="OrthoDB" id="9783171at2"/>
<keyword evidence="4" id="KW-0223">Dioxygenase</keyword>
<reference evidence="9" key="1">
    <citation type="submission" date="2019-08" db="EMBL/GenBank/DDBJ databases">
        <title>Seonamhaeicola sediminis sp. nov., isolated from marine sediment.</title>
        <authorList>
            <person name="Cao W.R."/>
        </authorList>
    </citation>
    <scope>NUCLEOTIDE SEQUENCE [LARGE SCALE GENOMIC DNA]</scope>
    <source>
        <strain evidence="9">Gy8</strain>
    </source>
</reference>
<dbReference type="EMBL" id="VOSC01000025">
    <property type="protein sequence ID" value="TXE09980.1"/>
    <property type="molecule type" value="Genomic_DNA"/>
</dbReference>
<dbReference type="Pfam" id="PF13640">
    <property type="entry name" value="2OG-FeII_Oxy_3"/>
    <property type="match status" value="1"/>
</dbReference>
<proteinExistence type="predicted"/>
<dbReference type="GO" id="GO:0071456">
    <property type="term" value="P:cellular response to hypoxia"/>
    <property type="evidence" value="ECO:0007669"/>
    <property type="project" value="TreeGrafter"/>
</dbReference>
<accession>A0A5C7AMK7</accession>
<name>A0A5C7AMK7_9FLAO</name>
<protein>
    <submittedName>
        <fullName evidence="8">2OG-Fe(II) oxygenase</fullName>
    </submittedName>
</protein>
<keyword evidence="6" id="KW-0408">Iron</keyword>
<dbReference type="PROSITE" id="PS51471">
    <property type="entry name" value="FE2OG_OXY"/>
    <property type="match status" value="1"/>
</dbReference>
<organism evidence="8 9">
    <name type="scientific">Seonamhaeicola algicola</name>
    <dbReference type="NCBI Taxonomy" id="1719036"/>
    <lineage>
        <taxon>Bacteria</taxon>
        <taxon>Pseudomonadati</taxon>
        <taxon>Bacteroidota</taxon>
        <taxon>Flavobacteriia</taxon>
        <taxon>Flavobacteriales</taxon>
        <taxon>Flavobacteriaceae</taxon>
    </lineage>
</organism>
<evidence type="ECO:0000256" key="3">
    <source>
        <dbReference type="ARBA" id="ARBA00022896"/>
    </source>
</evidence>
<evidence type="ECO:0000256" key="6">
    <source>
        <dbReference type="ARBA" id="ARBA00023004"/>
    </source>
</evidence>
<dbReference type="InterPro" id="IPR006620">
    <property type="entry name" value="Pro_4_hyd_alph"/>
</dbReference>
<dbReference type="AlphaFoldDB" id="A0A5C7AMK7"/>
<evidence type="ECO:0000313" key="9">
    <source>
        <dbReference type="Proteomes" id="UP000321790"/>
    </source>
</evidence>
<feature type="domain" description="Fe2OG dioxygenase" evidence="7">
    <location>
        <begin position="95"/>
        <end position="189"/>
    </location>
</feature>
<dbReference type="RefSeq" id="WP_147135723.1">
    <property type="nucleotide sequence ID" value="NZ_VOSC01000025.1"/>
</dbReference>
<gene>
    <name evidence="8" type="ORF">FUA26_10900</name>
</gene>
<dbReference type="Gene3D" id="2.60.120.620">
    <property type="entry name" value="q2cbj1_9rhob like domain"/>
    <property type="match status" value="1"/>
</dbReference>
<evidence type="ECO:0000256" key="1">
    <source>
        <dbReference type="ARBA" id="ARBA00001961"/>
    </source>
</evidence>
<keyword evidence="3" id="KW-0847">Vitamin C</keyword>
<dbReference type="PANTHER" id="PTHR12907:SF26">
    <property type="entry name" value="HIF PROLYL HYDROXYLASE, ISOFORM C"/>
    <property type="match status" value="1"/>
</dbReference>
<evidence type="ECO:0000259" key="7">
    <source>
        <dbReference type="PROSITE" id="PS51471"/>
    </source>
</evidence>
<dbReference type="Proteomes" id="UP000321790">
    <property type="component" value="Unassembled WGS sequence"/>
</dbReference>
<keyword evidence="5" id="KW-0560">Oxidoreductase</keyword>
<dbReference type="InterPro" id="IPR005123">
    <property type="entry name" value="Oxoglu/Fe-dep_dioxygenase_dom"/>
</dbReference>
<dbReference type="GO" id="GO:0031543">
    <property type="term" value="F:peptidyl-proline dioxygenase activity"/>
    <property type="evidence" value="ECO:0007669"/>
    <property type="project" value="TreeGrafter"/>
</dbReference>
<comment type="caution">
    <text evidence="8">The sequence shown here is derived from an EMBL/GenBank/DDBJ whole genome shotgun (WGS) entry which is preliminary data.</text>
</comment>
<dbReference type="SMART" id="SM00702">
    <property type="entry name" value="P4Hc"/>
    <property type="match status" value="1"/>
</dbReference>
<evidence type="ECO:0000256" key="4">
    <source>
        <dbReference type="ARBA" id="ARBA00022964"/>
    </source>
</evidence>
<dbReference type="PANTHER" id="PTHR12907">
    <property type="entry name" value="EGL NINE HOMOLOG-RELATED"/>
    <property type="match status" value="1"/>
</dbReference>
<evidence type="ECO:0000256" key="5">
    <source>
        <dbReference type="ARBA" id="ARBA00023002"/>
    </source>
</evidence>
<sequence>MIQGLLDKGFESVDNWLTAEQLNGLRKSLLTRYQNDNFRVAGIGNKDNLQTAKRVRNDQIHWLETSKADDNEKTFLNQINHFVQYLNETCMAGLKSFEFHHAVYEQGSFYKKHVDQFVNDDSRQFSVVLYLTEAWSEGDGGELLLYTNNNTVSKVQPLPGRLVFFKSTLPHEVLTSNITRLSVTGWLKNRA</sequence>
<dbReference type="InterPro" id="IPR044862">
    <property type="entry name" value="Pro_4_hyd_alph_FE2OG_OXY"/>
</dbReference>
<dbReference type="InterPro" id="IPR051559">
    <property type="entry name" value="HIF_prolyl_hydroxylases"/>
</dbReference>
<comment type="cofactor">
    <cofactor evidence="1">
        <name>L-ascorbate</name>
        <dbReference type="ChEBI" id="CHEBI:38290"/>
    </cofactor>
</comment>
<evidence type="ECO:0000256" key="2">
    <source>
        <dbReference type="ARBA" id="ARBA00022723"/>
    </source>
</evidence>
<keyword evidence="2" id="KW-0479">Metal-binding</keyword>